<evidence type="ECO:0000256" key="1">
    <source>
        <dbReference type="ARBA" id="ARBA00002678"/>
    </source>
</evidence>
<comment type="function">
    <text evidence="1">The purine nucleoside phosphorylases catalyze the phosphorolytic breakdown of the N-glycosidic bond in the beta-(deoxy)ribonucleoside molecules, with the formation of the corresponding free purine bases and pentose-1-phosphate. Cleaves guanosine, inosine, 2'-deoxyguanosine and 2'-deoxyinosine.</text>
</comment>
<evidence type="ECO:0000259" key="11">
    <source>
        <dbReference type="Pfam" id="PF01048"/>
    </source>
</evidence>
<dbReference type="Proteomes" id="UP001219037">
    <property type="component" value="Chromosome"/>
</dbReference>
<evidence type="ECO:0000313" key="13">
    <source>
        <dbReference type="Proteomes" id="UP001219037"/>
    </source>
</evidence>
<dbReference type="Gene3D" id="3.40.50.1580">
    <property type="entry name" value="Nucleoside phosphorylase domain"/>
    <property type="match status" value="1"/>
</dbReference>
<dbReference type="InterPro" id="IPR035994">
    <property type="entry name" value="Nucleoside_phosphorylase_sf"/>
</dbReference>
<dbReference type="Pfam" id="PF01048">
    <property type="entry name" value="PNP_UDP_1"/>
    <property type="match status" value="1"/>
</dbReference>
<dbReference type="NCBIfam" id="TIGR01697">
    <property type="entry name" value="PNPH-PUNA-XAPA"/>
    <property type="match status" value="1"/>
</dbReference>
<dbReference type="NCBIfam" id="TIGR01698">
    <property type="entry name" value="PUNP"/>
    <property type="match status" value="1"/>
</dbReference>
<dbReference type="InterPro" id="IPR011268">
    <property type="entry name" value="Purine_phosphorylase"/>
</dbReference>
<dbReference type="NCBIfam" id="NF006054">
    <property type="entry name" value="PRK08202.1"/>
    <property type="match status" value="1"/>
</dbReference>
<comment type="subunit">
    <text evidence="4">Homotrimer.</text>
</comment>
<sequence>MSDERFVTGNHPGFPQAREAAQALRDSTGVDRHRIAVVLGSGWGQAADRLGETVATVPTAELPGFNAPSVPGHRPTLRSVRLPDGSHALVFGSRTHYYESRDVDAVAHTVRTAAAAGAETVVLTNGCGGINPALTPGTPVLISDHVNLTGDTPLRGPEFVDMTDLYSPRIRRIARDVDPELTEGVYVQFAGPQYETPAEVRYARTIGGDLVGMSTALDAVAARHAGLEVFGISLVTNLAAGVSDQPLSHTEVLQAGTEAGPRIAALLAEIIHRI</sequence>
<comment type="pathway">
    <text evidence="2 10">Purine metabolism; purine nucleoside salvage.</text>
</comment>
<dbReference type="PANTHER" id="PTHR11904:SF9">
    <property type="entry name" value="PURINE NUCLEOSIDE PHOSPHORYLASE-RELATED"/>
    <property type="match status" value="1"/>
</dbReference>
<evidence type="ECO:0000256" key="8">
    <source>
        <dbReference type="ARBA" id="ARBA00022679"/>
    </source>
</evidence>
<reference evidence="12 13" key="1">
    <citation type="submission" date="2023-04" db="EMBL/GenBank/DDBJ databases">
        <title>Funneling lignin-derived compounds into biodiesel using alkali-halophilic Citricoccus sp. P2.</title>
        <authorList>
            <person name="Luo C.-B."/>
        </authorList>
    </citation>
    <scope>NUCLEOTIDE SEQUENCE [LARGE SCALE GENOMIC DNA]</scope>
    <source>
        <strain evidence="12 13">P2</strain>
    </source>
</reference>
<proteinExistence type="inferred from homology"/>
<dbReference type="RefSeq" id="WP_278158957.1">
    <property type="nucleotide sequence ID" value="NZ_CP121252.1"/>
</dbReference>
<keyword evidence="8 10" id="KW-0808">Transferase</keyword>
<keyword evidence="7 10" id="KW-0328">Glycosyltransferase</keyword>
<accession>A0ABY8H8G8</accession>
<dbReference type="PANTHER" id="PTHR11904">
    <property type="entry name" value="METHYLTHIOADENOSINE/PURINE NUCLEOSIDE PHOSPHORYLASE"/>
    <property type="match status" value="1"/>
</dbReference>
<dbReference type="PROSITE" id="PS01240">
    <property type="entry name" value="PNP_MTAP_2"/>
    <property type="match status" value="1"/>
</dbReference>
<feature type="domain" description="Nucleoside phosphorylase" evidence="11">
    <location>
        <begin position="34"/>
        <end position="271"/>
    </location>
</feature>
<dbReference type="CDD" id="cd09009">
    <property type="entry name" value="PNP-EcPNPII_like"/>
    <property type="match status" value="1"/>
</dbReference>
<name>A0ABY8H8G8_9MICC</name>
<dbReference type="EC" id="2.4.2.1" evidence="5 10"/>
<evidence type="ECO:0000256" key="2">
    <source>
        <dbReference type="ARBA" id="ARBA00005058"/>
    </source>
</evidence>
<comment type="similarity">
    <text evidence="3 10">Belongs to the PNP/MTAP phosphorylase family.</text>
</comment>
<organism evidence="12 13">
    <name type="scientific">Citricoccus muralis</name>
    <dbReference type="NCBI Taxonomy" id="169134"/>
    <lineage>
        <taxon>Bacteria</taxon>
        <taxon>Bacillati</taxon>
        <taxon>Actinomycetota</taxon>
        <taxon>Actinomycetes</taxon>
        <taxon>Micrococcales</taxon>
        <taxon>Micrococcaceae</taxon>
        <taxon>Citricoccus</taxon>
    </lineage>
</organism>
<evidence type="ECO:0000256" key="4">
    <source>
        <dbReference type="ARBA" id="ARBA00011233"/>
    </source>
</evidence>
<dbReference type="InterPro" id="IPR018099">
    <property type="entry name" value="Purine_phosphorylase-2_CS"/>
</dbReference>
<evidence type="ECO:0000256" key="10">
    <source>
        <dbReference type="PIRNR" id="PIRNR000477"/>
    </source>
</evidence>
<keyword evidence="13" id="KW-1185">Reference proteome</keyword>
<dbReference type="PIRSF" id="PIRSF000477">
    <property type="entry name" value="PurNPase"/>
    <property type="match status" value="1"/>
</dbReference>
<dbReference type="SUPFAM" id="SSF53167">
    <property type="entry name" value="Purine and uridine phosphorylases"/>
    <property type="match status" value="1"/>
</dbReference>
<dbReference type="EMBL" id="CP121252">
    <property type="protein sequence ID" value="WFP17449.1"/>
    <property type="molecule type" value="Genomic_DNA"/>
</dbReference>
<dbReference type="InterPro" id="IPR000845">
    <property type="entry name" value="Nucleoside_phosphorylase_d"/>
</dbReference>
<evidence type="ECO:0000256" key="6">
    <source>
        <dbReference type="ARBA" id="ARBA00013834"/>
    </source>
</evidence>
<evidence type="ECO:0000256" key="3">
    <source>
        <dbReference type="ARBA" id="ARBA00006751"/>
    </source>
</evidence>
<dbReference type="GO" id="GO:0004731">
    <property type="term" value="F:purine-nucleoside phosphorylase activity"/>
    <property type="evidence" value="ECO:0007669"/>
    <property type="project" value="UniProtKB-EC"/>
</dbReference>
<gene>
    <name evidence="12" type="ORF">P8192_04900</name>
</gene>
<comment type="catalytic activity">
    <reaction evidence="9">
        <text>a purine 2'-deoxy-D-ribonucleoside + phosphate = a purine nucleobase + 2-deoxy-alpha-D-ribose 1-phosphate</text>
        <dbReference type="Rhea" id="RHEA:36431"/>
        <dbReference type="ChEBI" id="CHEBI:26386"/>
        <dbReference type="ChEBI" id="CHEBI:43474"/>
        <dbReference type="ChEBI" id="CHEBI:57259"/>
        <dbReference type="ChEBI" id="CHEBI:142361"/>
        <dbReference type="EC" id="2.4.2.1"/>
    </reaction>
</comment>
<dbReference type="InterPro" id="IPR011269">
    <property type="entry name" value="PUNP"/>
</dbReference>
<evidence type="ECO:0000256" key="5">
    <source>
        <dbReference type="ARBA" id="ARBA00011886"/>
    </source>
</evidence>
<evidence type="ECO:0000256" key="7">
    <source>
        <dbReference type="ARBA" id="ARBA00022676"/>
    </source>
</evidence>
<evidence type="ECO:0000313" key="12">
    <source>
        <dbReference type="EMBL" id="WFP17449.1"/>
    </source>
</evidence>
<protein>
    <recommendedName>
        <fullName evidence="6 10">Purine nucleoside phosphorylase</fullName>
        <ecNumber evidence="5 10">2.4.2.1</ecNumber>
    </recommendedName>
    <alternativeName>
        <fullName evidence="10">Inosine-guanosine phosphorylase</fullName>
    </alternativeName>
</protein>
<evidence type="ECO:0000256" key="9">
    <source>
        <dbReference type="ARBA" id="ARBA00048556"/>
    </source>
</evidence>